<protein>
    <submittedName>
        <fullName evidence="1">Uncharacterized protein</fullName>
    </submittedName>
</protein>
<gene>
    <name evidence="1" type="ORF">RTLFYP15_00620</name>
</gene>
<name>A0A6N2Z6D1_9FIRM</name>
<evidence type="ECO:0000313" key="1">
    <source>
        <dbReference type="EMBL" id="VYT74641.1"/>
    </source>
</evidence>
<proteinExistence type="predicted"/>
<dbReference type="EMBL" id="CACRUQ010000005">
    <property type="protein sequence ID" value="VYT74641.1"/>
    <property type="molecule type" value="Genomic_DNA"/>
</dbReference>
<organism evidence="1">
    <name type="scientific">[Ruminococcus] torques</name>
    <dbReference type="NCBI Taxonomy" id="33039"/>
    <lineage>
        <taxon>Bacteria</taxon>
        <taxon>Bacillati</taxon>
        <taxon>Bacillota</taxon>
        <taxon>Clostridia</taxon>
        <taxon>Lachnospirales</taxon>
        <taxon>Lachnospiraceae</taxon>
        <taxon>Mediterraneibacter</taxon>
    </lineage>
</organism>
<sequence>MLGGGPYEASTCPECGSTMWNGRCENPDCKYHWHPEEEEDAE</sequence>
<reference evidence="1" key="1">
    <citation type="submission" date="2019-11" db="EMBL/GenBank/DDBJ databases">
        <authorList>
            <person name="Feng L."/>
        </authorList>
    </citation>
    <scope>NUCLEOTIDE SEQUENCE</scope>
    <source>
        <strain evidence="1">RtorquesLFYP15</strain>
    </source>
</reference>
<dbReference type="AlphaFoldDB" id="A0A6N2Z6D1"/>
<dbReference type="RefSeq" id="WP_279282162.1">
    <property type="nucleotide sequence ID" value="NZ_CACRUQ010000005.1"/>
</dbReference>
<accession>A0A6N2Z6D1</accession>